<gene>
    <name evidence="1" type="ORF">CANTADRAFT_50720</name>
</gene>
<dbReference type="EMBL" id="KV453911">
    <property type="protein sequence ID" value="ODV80397.1"/>
    <property type="molecule type" value="Genomic_DNA"/>
</dbReference>
<dbReference type="RefSeq" id="XP_020065519.1">
    <property type="nucleotide sequence ID" value="XM_020209862.1"/>
</dbReference>
<proteinExistence type="predicted"/>
<dbReference type="GO" id="GO:0061617">
    <property type="term" value="C:MICOS complex"/>
    <property type="evidence" value="ECO:0007669"/>
    <property type="project" value="EnsemblFungi"/>
</dbReference>
<dbReference type="Pfam" id="PF07956">
    <property type="entry name" value="DUF1690"/>
    <property type="match status" value="1"/>
</dbReference>
<dbReference type="GeneID" id="30983998"/>
<reference evidence="2" key="1">
    <citation type="submission" date="2016-05" db="EMBL/GenBank/DDBJ databases">
        <title>Comparative genomics of biotechnologically important yeasts.</title>
        <authorList>
            <consortium name="DOE Joint Genome Institute"/>
            <person name="Riley R."/>
            <person name="Haridas S."/>
            <person name="Wolfe K.H."/>
            <person name="Lopes M.R."/>
            <person name="Hittinger C.T."/>
            <person name="Goker M."/>
            <person name="Salamov A."/>
            <person name="Wisecaver J."/>
            <person name="Long T.M."/>
            <person name="Aerts A.L."/>
            <person name="Barry K."/>
            <person name="Choi C."/>
            <person name="Clum A."/>
            <person name="Coughlan A.Y."/>
            <person name="Deshpande S."/>
            <person name="Douglass A.P."/>
            <person name="Hanson S.J."/>
            <person name="Klenk H.-P."/>
            <person name="Labutti K."/>
            <person name="Lapidus A."/>
            <person name="Lindquist E."/>
            <person name="Lipzen A."/>
            <person name="Meier-Kolthoff J.P."/>
            <person name="Ohm R.A."/>
            <person name="Otillar R.P."/>
            <person name="Pangilinan J."/>
            <person name="Peng Y."/>
            <person name="Rokas A."/>
            <person name="Rosa C.A."/>
            <person name="Scheuner C."/>
            <person name="Sibirny A.A."/>
            <person name="Slot J.C."/>
            <person name="Stielow J.B."/>
            <person name="Sun H."/>
            <person name="Kurtzman C.P."/>
            <person name="Blackwell M."/>
            <person name="Grigoriev I.V."/>
            <person name="Jeffries T.W."/>
        </authorList>
    </citation>
    <scope>NUCLEOTIDE SEQUENCE [LARGE SCALE GENOMIC DNA]</scope>
    <source>
        <strain evidence="2">NRRL Y-17324</strain>
    </source>
</reference>
<evidence type="ECO:0000313" key="2">
    <source>
        <dbReference type="Proteomes" id="UP000094285"/>
    </source>
</evidence>
<name>A0A1E4SLW7_9ASCO</name>
<evidence type="ECO:0000313" key="1">
    <source>
        <dbReference type="EMBL" id="ODV80397.1"/>
    </source>
</evidence>
<organism evidence="1 2">
    <name type="scientific">Suhomyces tanzawaensis NRRL Y-17324</name>
    <dbReference type="NCBI Taxonomy" id="984487"/>
    <lineage>
        <taxon>Eukaryota</taxon>
        <taxon>Fungi</taxon>
        <taxon>Dikarya</taxon>
        <taxon>Ascomycota</taxon>
        <taxon>Saccharomycotina</taxon>
        <taxon>Pichiomycetes</taxon>
        <taxon>Debaryomycetaceae</taxon>
        <taxon>Suhomyces</taxon>
    </lineage>
</organism>
<dbReference type="GO" id="GO:0042407">
    <property type="term" value="P:cristae formation"/>
    <property type="evidence" value="ECO:0007669"/>
    <property type="project" value="EnsemblFungi"/>
</dbReference>
<dbReference type="InterPro" id="IPR012471">
    <property type="entry name" value="DUF1690"/>
</dbReference>
<dbReference type="AlphaFoldDB" id="A0A1E4SLW7"/>
<dbReference type="STRING" id="984487.A0A1E4SLW7"/>
<protein>
    <submittedName>
        <fullName evidence="1">DUF1690-domain-containing protein</fullName>
    </submittedName>
</protein>
<dbReference type="OrthoDB" id="5544375at2759"/>
<sequence length="148" mass="16658">MGSATSKPETKVFTPSTPVDFSASFLSQLEGSAESDYSRAQHTEKYIQERVAAELSKLEQETIKRFQTTTSDSLLKDKADDVPIPSTNDKITKLTALLQENIKLAKVEVSDDIKSAREEVLKCLKENQGKTLNCWDEVEKFRKSVREL</sequence>
<accession>A0A1E4SLW7</accession>
<dbReference type="Proteomes" id="UP000094285">
    <property type="component" value="Unassembled WGS sequence"/>
</dbReference>
<keyword evidence="2" id="KW-1185">Reference proteome</keyword>
<dbReference type="GO" id="GO:0044284">
    <property type="term" value="C:mitochondrial crista junction"/>
    <property type="evidence" value="ECO:0007669"/>
    <property type="project" value="EnsemblFungi"/>
</dbReference>